<feature type="compositionally biased region" description="Basic and acidic residues" evidence="1">
    <location>
        <begin position="430"/>
        <end position="444"/>
    </location>
</feature>
<gene>
    <name evidence="2" type="ORF">PYTT_0686</name>
</gene>
<sequence length="455" mass="51221">MMLPILVIPLCAILSRHTLVSSDEQPAKTRPVGILHAIFNPPPRENKQDRELLDIAATITQSLYEPPKGDLRLETLHRKNVDLGTIDRPAAQRLLRLIKDPERDMGDSRQAIIYLAVMMAKDETIRQLVIDEIVKKPEAYDKERFDWLTQNIAATHMPNAKQLLLNLADKINTKASGNQDMYIFPIYKNIAGLVDAGDFDAMVKRINDEKTSGKLTGALANNLYTIIESTYRENPEAAAALGDKLVSDVNEKKMAGQLLLALAQAGSPKGLEMIKKRMAAATDPRNQYGVWTNVKQALAMWSNDSVVPYLVELRTSSHPMISKEADTALAALLNHDSTRTDEEFDRLVDLVHGDLDTDTSAYEELDKWLSPDSPSRLSESDPRYAGLQARMENIKPIHDRKIIFCKSLANHTAKPYILRHLEKMRMDRDRPVAREAKQSLERVHSNTRKATAHTH</sequence>
<feature type="region of interest" description="Disordered" evidence="1">
    <location>
        <begin position="430"/>
        <end position="455"/>
    </location>
</feature>
<organism evidence="2 3">
    <name type="scientific">Akkermansia glycaniphila</name>
    <dbReference type="NCBI Taxonomy" id="1679444"/>
    <lineage>
        <taxon>Bacteria</taxon>
        <taxon>Pseudomonadati</taxon>
        <taxon>Verrucomicrobiota</taxon>
        <taxon>Verrucomicrobiia</taxon>
        <taxon>Verrucomicrobiales</taxon>
        <taxon>Akkermansiaceae</taxon>
        <taxon>Akkermansia</taxon>
    </lineage>
</organism>
<dbReference type="KEGG" id="agl:PYTT_0686"/>
<dbReference type="EMBL" id="LT629973">
    <property type="protein sequence ID" value="SEH77952.1"/>
    <property type="molecule type" value="Genomic_DNA"/>
</dbReference>
<evidence type="ECO:0000256" key="1">
    <source>
        <dbReference type="SAM" id="MobiDB-lite"/>
    </source>
</evidence>
<dbReference type="Proteomes" id="UP000176204">
    <property type="component" value="Chromosome I"/>
</dbReference>
<name>A0A1C7PAN2_9BACT</name>
<dbReference type="InterPro" id="IPR016024">
    <property type="entry name" value="ARM-type_fold"/>
</dbReference>
<dbReference type="SUPFAM" id="SSF48371">
    <property type="entry name" value="ARM repeat"/>
    <property type="match status" value="1"/>
</dbReference>
<evidence type="ECO:0000313" key="3">
    <source>
        <dbReference type="Proteomes" id="UP000176204"/>
    </source>
</evidence>
<evidence type="ECO:0000313" key="2">
    <source>
        <dbReference type="EMBL" id="SEH77952.1"/>
    </source>
</evidence>
<dbReference type="AlphaFoldDB" id="A0A1C7PAN2"/>
<protein>
    <submittedName>
        <fullName evidence="2">Armadillo-type fold</fullName>
    </submittedName>
</protein>
<dbReference type="STRING" id="1679444.PYTT_0686"/>
<feature type="compositionally biased region" description="Basic residues" evidence="1">
    <location>
        <begin position="445"/>
        <end position="455"/>
    </location>
</feature>
<accession>A0A1C7PAN2</accession>
<dbReference type="RefSeq" id="WP_067776932.1">
    <property type="nucleotide sequence ID" value="NZ_LIGX01000032.1"/>
</dbReference>
<keyword evidence="3" id="KW-1185">Reference proteome</keyword>
<proteinExistence type="predicted"/>
<reference evidence="3" key="1">
    <citation type="submission" date="2016-09" db="EMBL/GenBank/DDBJ databases">
        <authorList>
            <person name="Koehorst J."/>
        </authorList>
    </citation>
    <scope>NUCLEOTIDE SEQUENCE [LARGE SCALE GENOMIC DNA]</scope>
</reference>